<proteinExistence type="predicted"/>
<accession>A0ABR3WZH8</accession>
<protein>
    <submittedName>
        <fullName evidence="1">Uncharacterized protein</fullName>
    </submittedName>
</protein>
<organism evidence="1 2">
    <name type="scientific">Phialemonium thermophilum</name>
    <dbReference type="NCBI Taxonomy" id="223376"/>
    <lineage>
        <taxon>Eukaryota</taxon>
        <taxon>Fungi</taxon>
        <taxon>Dikarya</taxon>
        <taxon>Ascomycota</taxon>
        <taxon>Pezizomycotina</taxon>
        <taxon>Sordariomycetes</taxon>
        <taxon>Sordariomycetidae</taxon>
        <taxon>Cephalothecales</taxon>
        <taxon>Cephalothecaceae</taxon>
        <taxon>Phialemonium</taxon>
    </lineage>
</organism>
<dbReference type="EMBL" id="JAZHXJ010000207">
    <property type="protein sequence ID" value="KAL1868856.1"/>
    <property type="molecule type" value="Genomic_DNA"/>
</dbReference>
<sequence>MTYYDDDPNYIEDCKALVDLARVEFSKHDTILISSNPEKILEDPGRNAVALYAQYIMGDLTYVFMRSPRILRFLENLASNGIGYSDIYRDVRFKFILIPASCPLYALEADVQRGTRSHQLSYYNPCHPSPEMA</sequence>
<evidence type="ECO:0000313" key="2">
    <source>
        <dbReference type="Proteomes" id="UP001586593"/>
    </source>
</evidence>
<keyword evidence="2" id="KW-1185">Reference proteome</keyword>
<name>A0ABR3WZH8_9PEZI</name>
<gene>
    <name evidence="1" type="ORF">VTK73DRAFT_3472</name>
</gene>
<dbReference type="Proteomes" id="UP001586593">
    <property type="component" value="Unassembled WGS sequence"/>
</dbReference>
<comment type="caution">
    <text evidence="1">The sequence shown here is derived from an EMBL/GenBank/DDBJ whole genome shotgun (WGS) entry which is preliminary data.</text>
</comment>
<evidence type="ECO:0000313" key="1">
    <source>
        <dbReference type="EMBL" id="KAL1868856.1"/>
    </source>
</evidence>
<reference evidence="1 2" key="1">
    <citation type="journal article" date="2024" name="Commun. Biol.">
        <title>Comparative genomic analysis of thermophilic fungi reveals convergent evolutionary adaptations and gene losses.</title>
        <authorList>
            <person name="Steindorff A.S."/>
            <person name="Aguilar-Pontes M.V."/>
            <person name="Robinson A.J."/>
            <person name="Andreopoulos B."/>
            <person name="LaButti K."/>
            <person name="Kuo A."/>
            <person name="Mondo S."/>
            <person name="Riley R."/>
            <person name="Otillar R."/>
            <person name="Haridas S."/>
            <person name="Lipzen A."/>
            <person name="Grimwood J."/>
            <person name="Schmutz J."/>
            <person name="Clum A."/>
            <person name="Reid I.D."/>
            <person name="Moisan M.C."/>
            <person name="Butler G."/>
            <person name="Nguyen T.T.M."/>
            <person name="Dewar K."/>
            <person name="Conant G."/>
            <person name="Drula E."/>
            <person name="Henrissat B."/>
            <person name="Hansel C."/>
            <person name="Singer S."/>
            <person name="Hutchinson M.I."/>
            <person name="de Vries R.P."/>
            <person name="Natvig D.O."/>
            <person name="Powell A.J."/>
            <person name="Tsang A."/>
            <person name="Grigoriev I.V."/>
        </authorList>
    </citation>
    <scope>NUCLEOTIDE SEQUENCE [LARGE SCALE GENOMIC DNA]</scope>
    <source>
        <strain evidence="1 2">ATCC 24622</strain>
    </source>
</reference>